<name>A0A024U5X6_9STRA</name>
<dbReference type="Pfam" id="PF06966">
    <property type="entry name" value="DUF1295"/>
    <property type="match status" value="1"/>
</dbReference>
<gene>
    <name evidence="2" type="ORF">H310_06295</name>
</gene>
<organism evidence="2">
    <name type="scientific">Aphanomyces invadans</name>
    <dbReference type="NCBI Taxonomy" id="157072"/>
    <lineage>
        <taxon>Eukaryota</taxon>
        <taxon>Sar</taxon>
        <taxon>Stramenopiles</taxon>
        <taxon>Oomycota</taxon>
        <taxon>Saprolegniomycetes</taxon>
        <taxon>Saprolegniales</taxon>
        <taxon>Verrucalvaceae</taxon>
        <taxon>Aphanomyces</taxon>
    </lineage>
</organism>
<evidence type="ECO:0000256" key="1">
    <source>
        <dbReference type="SAM" id="Phobius"/>
    </source>
</evidence>
<dbReference type="RefSeq" id="XP_008869522.1">
    <property type="nucleotide sequence ID" value="XM_008871300.1"/>
</dbReference>
<evidence type="ECO:0000313" key="2">
    <source>
        <dbReference type="EMBL" id="ETW01674.1"/>
    </source>
</evidence>
<accession>A0A024U5X6</accession>
<reference evidence="2" key="1">
    <citation type="submission" date="2013-12" db="EMBL/GenBank/DDBJ databases">
        <title>The Genome Sequence of Aphanomyces invadans NJM9701.</title>
        <authorList>
            <consortium name="The Broad Institute Genomics Platform"/>
            <person name="Russ C."/>
            <person name="Tyler B."/>
            <person name="van West P."/>
            <person name="Dieguez-Uribeondo J."/>
            <person name="Young S.K."/>
            <person name="Zeng Q."/>
            <person name="Gargeya S."/>
            <person name="Fitzgerald M."/>
            <person name="Abouelleil A."/>
            <person name="Alvarado L."/>
            <person name="Chapman S.B."/>
            <person name="Gainer-Dewar J."/>
            <person name="Goldberg J."/>
            <person name="Griggs A."/>
            <person name="Gujja S."/>
            <person name="Hansen M."/>
            <person name="Howarth C."/>
            <person name="Imamovic A."/>
            <person name="Ireland A."/>
            <person name="Larimer J."/>
            <person name="McCowan C."/>
            <person name="Murphy C."/>
            <person name="Pearson M."/>
            <person name="Poon T.W."/>
            <person name="Priest M."/>
            <person name="Roberts A."/>
            <person name="Saif S."/>
            <person name="Shea T."/>
            <person name="Sykes S."/>
            <person name="Wortman J."/>
            <person name="Nusbaum C."/>
            <person name="Birren B."/>
        </authorList>
    </citation>
    <scope>NUCLEOTIDE SEQUENCE [LARGE SCALE GENOMIC DNA]</scope>
    <source>
        <strain evidence="2">NJM9701</strain>
    </source>
</reference>
<protein>
    <recommendedName>
        <fullName evidence="3">Steroid 5-alpha reductase C-terminal domain-containing protein</fullName>
    </recommendedName>
</protein>
<dbReference type="InterPro" id="IPR010721">
    <property type="entry name" value="UstE-like"/>
</dbReference>
<evidence type="ECO:0008006" key="3">
    <source>
        <dbReference type="Google" id="ProtNLM"/>
    </source>
</evidence>
<dbReference type="GeneID" id="20083345"/>
<dbReference type="EMBL" id="KI913962">
    <property type="protein sequence ID" value="ETW01674.1"/>
    <property type="molecule type" value="Genomic_DNA"/>
</dbReference>
<keyword evidence="1" id="KW-0812">Transmembrane</keyword>
<sequence>MYIACGACSMLVWVLRNHMTKDDHRWELHWRTIWRLPAGGFFGSSSIQFNFFCFYHCPTTITPPSLATREYVGEWLFGFAFENIAAIHRHPNYFGDLCVWVMSFADACAFQRGLLAMLPGVACYYLVYFTGAWMAEQVSLMKRGRSHAHYYQAETSILIP</sequence>
<proteinExistence type="predicted"/>
<dbReference type="VEuPathDB" id="FungiDB:H310_06295"/>
<keyword evidence="1" id="KW-0472">Membrane</keyword>
<dbReference type="OrthoDB" id="201504at2759"/>
<feature type="transmembrane region" description="Helical" evidence="1">
    <location>
        <begin position="114"/>
        <end position="135"/>
    </location>
</feature>
<dbReference type="AlphaFoldDB" id="A0A024U5X6"/>
<keyword evidence="1" id="KW-1133">Transmembrane helix</keyword>